<reference evidence="1" key="1">
    <citation type="submission" date="2019-03" db="EMBL/GenBank/DDBJ databases">
        <authorList>
            <person name="Hao L."/>
        </authorList>
    </citation>
    <scope>NUCLEOTIDE SEQUENCE</scope>
</reference>
<name>A0A485M5J7_9ZZZZ</name>
<dbReference type="PANTHER" id="PTHR30087">
    <property type="entry name" value="INNER MEMBRANE PROTEIN"/>
    <property type="match status" value="1"/>
</dbReference>
<protein>
    <submittedName>
        <fullName evidence="1">Uncharacterized protein</fullName>
    </submittedName>
</protein>
<sequence length="143" mass="15233">MLVSACLLGISCRYDKRAKTSESIVSNHDILPVPVCPEQLGGMPTPRPPAQFTGGDGRDVWKGRARVIDAQGRDVTGLFMEGARQTLKIARIVGAGWAVFKDGSPSCATRVVWKDGKKVPGVGVTTALLLDNGIAVMDEEGRL</sequence>
<proteinExistence type="predicted"/>
<dbReference type="EMBL" id="CAADRM010000142">
    <property type="protein sequence ID" value="VFU17943.1"/>
    <property type="molecule type" value="Genomic_DNA"/>
</dbReference>
<evidence type="ECO:0000313" key="1">
    <source>
        <dbReference type="EMBL" id="VFU17943.1"/>
    </source>
</evidence>
<accession>A0A485M5J7</accession>
<organism evidence="1">
    <name type="scientific">anaerobic digester metagenome</name>
    <dbReference type="NCBI Taxonomy" id="1263854"/>
    <lineage>
        <taxon>unclassified sequences</taxon>
        <taxon>metagenomes</taxon>
        <taxon>ecological metagenomes</taxon>
    </lineage>
</organism>
<dbReference type="PANTHER" id="PTHR30087:SF1">
    <property type="entry name" value="HYPOTHETICAL CYTOSOLIC PROTEIN"/>
    <property type="match status" value="1"/>
</dbReference>
<dbReference type="AlphaFoldDB" id="A0A485M5J7"/>
<gene>
    <name evidence="1" type="ORF">SCFA_750015</name>
</gene>
<dbReference type="InterPro" id="IPR007553">
    <property type="entry name" value="2-thiour_desulf"/>
</dbReference>
<dbReference type="Pfam" id="PF04463">
    <property type="entry name" value="2-thiour_desulf"/>
    <property type="match status" value="1"/>
</dbReference>